<evidence type="ECO:0000259" key="7">
    <source>
        <dbReference type="PROSITE" id="PS50850"/>
    </source>
</evidence>
<dbReference type="RefSeq" id="WP_058950618.1">
    <property type="nucleotide sequence ID" value="NZ_BBXV01000030.1"/>
</dbReference>
<feature type="transmembrane region" description="Helical" evidence="6">
    <location>
        <begin position="273"/>
        <end position="292"/>
    </location>
</feature>
<dbReference type="GO" id="GO:0022857">
    <property type="term" value="F:transmembrane transporter activity"/>
    <property type="evidence" value="ECO:0007669"/>
    <property type="project" value="InterPro"/>
</dbReference>
<feature type="transmembrane region" description="Helical" evidence="6">
    <location>
        <begin position="79"/>
        <end position="97"/>
    </location>
</feature>
<evidence type="ECO:0000256" key="1">
    <source>
        <dbReference type="ARBA" id="ARBA00004651"/>
    </source>
</evidence>
<accession>A0A0U9HF58</accession>
<proteinExistence type="predicted"/>
<dbReference type="InterPro" id="IPR011701">
    <property type="entry name" value="MFS"/>
</dbReference>
<dbReference type="CDD" id="cd17489">
    <property type="entry name" value="MFS_YfcJ_like"/>
    <property type="match status" value="1"/>
</dbReference>
<dbReference type="PANTHER" id="PTHR23531:SF2">
    <property type="entry name" value="PERMEASE"/>
    <property type="match status" value="1"/>
</dbReference>
<evidence type="ECO:0000256" key="5">
    <source>
        <dbReference type="ARBA" id="ARBA00023136"/>
    </source>
</evidence>
<evidence type="ECO:0000256" key="6">
    <source>
        <dbReference type="SAM" id="Phobius"/>
    </source>
</evidence>
<keyword evidence="2" id="KW-0813">Transport</keyword>
<comment type="caution">
    <text evidence="8">The sequence shown here is derived from an EMBL/GenBank/DDBJ whole genome shotgun (WGS) entry which is preliminary data.</text>
</comment>
<dbReference type="AlphaFoldDB" id="A0A0U9HF58"/>
<dbReference type="PROSITE" id="PS50850">
    <property type="entry name" value="MFS"/>
    <property type="match status" value="1"/>
</dbReference>
<sequence length="394" mass="42400">MKNQLEKIWTRSFISIFMTQFLVFVVFYTLITTLPLYVIQEMDGTEAQGGLVVTSILIAAIAVRPFSAGLLDRIGKKKGLVLSVSVFTLTTFIYIGIESFVPLMILRFIHGLSFGVITTATGAIAADLIPPARRGAGLGYFAMSMNLAVVAGPFIGLSLLQFVSFKTLFIILSIFMIAGILSTLLVHVKEPVGAETTVKKGKLSIHSLVELKALPIAIIASLISLAYASILSFISVYAESIGLAAAASFFFLVFAGVMLLSRPSLGRAFDSRGARFVILPCLLIFVAGLVMLSITSSAWMLFVAAALIGLGYGTLLPSFQTMAIQTAEPARSGHATATFFMLYDAGIALGSFIWGLVVSGYGYQSLYLVCAVLVLVVMVLFNMYYKKQQKPHAS</sequence>
<dbReference type="PANTHER" id="PTHR23531">
    <property type="entry name" value="QUINOLENE RESISTANCE PROTEIN NORA"/>
    <property type="match status" value="1"/>
</dbReference>
<dbReference type="InterPro" id="IPR052714">
    <property type="entry name" value="MFS_Exporter"/>
</dbReference>
<dbReference type="Gene3D" id="1.20.1250.20">
    <property type="entry name" value="MFS general substrate transporter like domains"/>
    <property type="match status" value="1"/>
</dbReference>
<reference evidence="9" key="1">
    <citation type="submission" date="2015-07" db="EMBL/GenBank/DDBJ databases">
        <title>Draft Genome Sequence of Oceanobacillus picturae Heshi-B3 that Was Isolated from Fermented Rice Bran with Aging Salted Mackerel, Which Was Named Heshiko as Traditional Fermented Seafood in Japan.</title>
        <authorList>
            <person name="Akuzawa S."/>
            <person name="Nakagawa J."/>
            <person name="Kanekatsu T."/>
            <person name="Kanesaki Y."/>
            <person name="Suzuki T."/>
        </authorList>
    </citation>
    <scope>NUCLEOTIDE SEQUENCE [LARGE SCALE GENOMIC DNA]</scope>
    <source>
        <strain evidence="9">Heshi-B3</strain>
    </source>
</reference>
<gene>
    <name evidence="8" type="ORF">OPHB3_2633</name>
</gene>
<feature type="transmembrane region" description="Helical" evidence="6">
    <location>
        <begin position="49"/>
        <end position="67"/>
    </location>
</feature>
<keyword evidence="4 6" id="KW-1133">Transmembrane helix</keyword>
<dbReference type="SUPFAM" id="SSF103473">
    <property type="entry name" value="MFS general substrate transporter"/>
    <property type="match status" value="1"/>
</dbReference>
<feature type="transmembrane region" description="Helical" evidence="6">
    <location>
        <begin position="12"/>
        <end position="37"/>
    </location>
</feature>
<dbReference type="Pfam" id="PF07690">
    <property type="entry name" value="MFS_1"/>
    <property type="match status" value="1"/>
</dbReference>
<name>A0A0U9HF58_9BACI</name>
<dbReference type="InterPro" id="IPR020846">
    <property type="entry name" value="MFS_dom"/>
</dbReference>
<feature type="transmembrane region" description="Helical" evidence="6">
    <location>
        <begin position="298"/>
        <end position="319"/>
    </location>
</feature>
<evidence type="ECO:0000256" key="2">
    <source>
        <dbReference type="ARBA" id="ARBA00022448"/>
    </source>
</evidence>
<dbReference type="EMBL" id="BBXV01000030">
    <property type="protein sequence ID" value="GAQ18692.1"/>
    <property type="molecule type" value="Genomic_DNA"/>
</dbReference>
<feature type="transmembrane region" description="Helical" evidence="6">
    <location>
        <begin position="168"/>
        <end position="188"/>
    </location>
</feature>
<evidence type="ECO:0000313" key="8">
    <source>
        <dbReference type="EMBL" id="GAQ18692.1"/>
    </source>
</evidence>
<comment type="subcellular location">
    <subcellularLocation>
        <location evidence="1">Cell membrane</location>
        <topology evidence="1">Multi-pass membrane protein</topology>
    </subcellularLocation>
</comment>
<organism evidence="8 9">
    <name type="scientific">Oceanobacillus picturae</name>
    <dbReference type="NCBI Taxonomy" id="171693"/>
    <lineage>
        <taxon>Bacteria</taxon>
        <taxon>Bacillati</taxon>
        <taxon>Bacillota</taxon>
        <taxon>Bacilli</taxon>
        <taxon>Bacillales</taxon>
        <taxon>Bacillaceae</taxon>
        <taxon>Oceanobacillus</taxon>
    </lineage>
</organism>
<feature type="transmembrane region" description="Helical" evidence="6">
    <location>
        <begin position="366"/>
        <end position="385"/>
    </location>
</feature>
<keyword evidence="3 6" id="KW-0812">Transmembrane</keyword>
<evidence type="ECO:0000256" key="4">
    <source>
        <dbReference type="ARBA" id="ARBA00022989"/>
    </source>
</evidence>
<feature type="domain" description="Major facilitator superfamily (MFS) profile" evidence="7">
    <location>
        <begin position="12"/>
        <end position="389"/>
    </location>
</feature>
<evidence type="ECO:0000313" key="9">
    <source>
        <dbReference type="Proteomes" id="UP000052946"/>
    </source>
</evidence>
<feature type="transmembrane region" description="Helical" evidence="6">
    <location>
        <begin position="209"/>
        <end position="234"/>
    </location>
</feature>
<reference evidence="8 9" key="2">
    <citation type="journal article" date="2016" name="Genome Announc.">
        <title>Draft Genome Sequence of Oceanobacillus picturae Heshi-B3, Isolated from Fermented Rice Bran in a Traditional Japanese Seafood Dish.</title>
        <authorList>
            <person name="Akuzawa S."/>
            <person name="Nagaoka J."/>
            <person name="Kanekatsu M."/>
            <person name="Kanesaki Y."/>
            <person name="Suzuki T."/>
        </authorList>
    </citation>
    <scope>NUCLEOTIDE SEQUENCE [LARGE SCALE GENOMIC DNA]</scope>
    <source>
        <strain evidence="8 9">Heshi-B3</strain>
    </source>
</reference>
<feature type="transmembrane region" description="Helical" evidence="6">
    <location>
        <begin position="340"/>
        <end position="360"/>
    </location>
</feature>
<dbReference type="Proteomes" id="UP000052946">
    <property type="component" value="Unassembled WGS sequence"/>
</dbReference>
<dbReference type="InterPro" id="IPR036259">
    <property type="entry name" value="MFS_trans_sf"/>
</dbReference>
<feature type="transmembrane region" description="Helical" evidence="6">
    <location>
        <begin position="138"/>
        <end position="162"/>
    </location>
</feature>
<feature type="transmembrane region" description="Helical" evidence="6">
    <location>
        <begin position="240"/>
        <end position="261"/>
    </location>
</feature>
<feature type="transmembrane region" description="Helical" evidence="6">
    <location>
        <begin position="103"/>
        <end position="126"/>
    </location>
</feature>
<keyword evidence="5 6" id="KW-0472">Membrane</keyword>
<dbReference type="GO" id="GO:0005886">
    <property type="term" value="C:plasma membrane"/>
    <property type="evidence" value="ECO:0007669"/>
    <property type="project" value="UniProtKB-SubCell"/>
</dbReference>
<dbReference type="OrthoDB" id="9814001at2"/>
<evidence type="ECO:0000256" key="3">
    <source>
        <dbReference type="ARBA" id="ARBA00022692"/>
    </source>
</evidence>
<protein>
    <submittedName>
        <fullName evidence="8">MFS transporter</fullName>
    </submittedName>
</protein>